<accession>A0A7J5C2G8</accession>
<dbReference type="Gene3D" id="1.10.287.1060">
    <property type="entry name" value="ESAT-6-like"/>
    <property type="match status" value="1"/>
</dbReference>
<dbReference type="RefSeq" id="WP_158039382.1">
    <property type="nucleotide sequence ID" value="NZ_JACCFV010000001.1"/>
</dbReference>
<dbReference type="EMBL" id="WBJZ01000003">
    <property type="protein sequence ID" value="KAB1660282.1"/>
    <property type="molecule type" value="Genomic_DNA"/>
</dbReference>
<name>A0A7J5C2G8_9MICO</name>
<gene>
    <name evidence="1" type="ORF">F8O01_02840</name>
</gene>
<dbReference type="Proteomes" id="UP000467240">
    <property type="component" value="Unassembled WGS sequence"/>
</dbReference>
<reference evidence="1 2" key="1">
    <citation type="submission" date="2019-09" db="EMBL/GenBank/DDBJ databases">
        <title>Phylogeny of genus Pseudoclavibacter and closely related genus.</title>
        <authorList>
            <person name="Li Y."/>
        </authorList>
    </citation>
    <scope>NUCLEOTIDE SEQUENCE [LARGE SCALE GENOMIC DNA]</scope>
    <source>
        <strain evidence="1 2">DSM 23821</strain>
    </source>
</reference>
<dbReference type="OrthoDB" id="3268062at2"/>
<proteinExistence type="predicted"/>
<keyword evidence="2" id="KW-1185">Reference proteome</keyword>
<evidence type="ECO:0000313" key="1">
    <source>
        <dbReference type="EMBL" id="KAB1660282.1"/>
    </source>
</evidence>
<comment type="caution">
    <text evidence="1">The sequence shown here is derived from an EMBL/GenBank/DDBJ whole genome shotgun (WGS) entry which is preliminary data.</text>
</comment>
<protein>
    <submittedName>
        <fullName evidence="1">Type VII secretion protein</fullName>
    </submittedName>
</protein>
<organism evidence="1 2">
    <name type="scientific">Pseudoclavibacter chungangensis</name>
    <dbReference type="NCBI Taxonomy" id="587635"/>
    <lineage>
        <taxon>Bacteria</taxon>
        <taxon>Bacillati</taxon>
        <taxon>Actinomycetota</taxon>
        <taxon>Actinomycetes</taxon>
        <taxon>Micrococcales</taxon>
        <taxon>Microbacteriaceae</taxon>
        <taxon>Pseudoclavibacter</taxon>
    </lineage>
</organism>
<dbReference type="AlphaFoldDB" id="A0A7J5C2G8"/>
<evidence type="ECO:0000313" key="2">
    <source>
        <dbReference type="Proteomes" id="UP000467240"/>
    </source>
</evidence>
<sequence>MADKFHWDEGAVQTKRTQLKNGFIEIETKLNELNQAIVELTTQGSGGFYTQQGSDAFQTSYDTFTLGAKNVVDGINGMEAFLDKVGQGVLEYDLQIKAGTGA</sequence>